<dbReference type="SUPFAM" id="SSF54403">
    <property type="entry name" value="Cystatin/monellin"/>
    <property type="match status" value="1"/>
</dbReference>
<feature type="signal peptide" evidence="3">
    <location>
        <begin position="1"/>
        <end position="21"/>
    </location>
</feature>
<dbReference type="EMBL" id="DYDO01000004">
    <property type="protein sequence ID" value="DBA26962.1"/>
    <property type="molecule type" value="Genomic_DNA"/>
</dbReference>
<dbReference type="Gene3D" id="3.10.450.10">
    <property type="match status" value="1"/>
</dbReference>
<keyword evidence="6" id="KW-1185">Reference proteome</keyword>
<evidence type="ECO:0000313" key="6">
    <source>
        <dbReference type="Proteomes" id="UP001181693"/>
    </source>
</evidence>
<dbReference type="GO" id="GO:0031982">
    <property type="term" value="C:vesicle"/>
    <property type="evidence" value="ECO:0007669"/>
    <property type="project" value="TreeGrafter"/>
</dbReference>
<feature type="chain" id="PRO_5043696677" description="Cystatin domain-containing protein" evidence="3">
    <location>
        <begin position="22"/>
        <end position="128"/>
    </location>
</feature>
<dbReference type="InterPro" id="IPR000010">
    <property type="entry name" value="Cystatin_dom"/>
</dbReference>
<dbReference type="Pfam" id="PF00031">
    <property type="entry name" value="Cystatin"/>
    <property type="match status" value="1"/>
</dbReference>
<dbReference type="SMART" id="SM00043">
    <property type="entry name" value="CY"/>
    <property type="match status" value="1"/>
</dbReference>
<comment type="caution">
    <text evidence="5">The sequence shown here is derived from an EMBL/GenBank/DDBJ whole genome shotgun (WGS) entry which is preliminary data.</text>
</comment>
<evidence type="ECO:0000256" key="1">
    <source>
        <dbReference type="ARBA" id="ARBA00009403"/>
    </source>
</evidence>
<name>A0AAV3AW58_PYXAD</name>
<accession>A0AAV3AW58</accession>
<dbReference type="PANTHER" id="PTHR46186:SF18">
    <property type="entry name" value="CYSTATIN-LIKE"/>
    <property type="match status" value="1"/>
</dbReference>
<organism evidence="5 6">
    <name type="scientific">Pyxicephalus adspersus</name>
    <name type="common">African bullfrog</name>
    <dbReference type="NCBI Taxonomy" id="30357"/>
    <lineage>
        <taxon>Eukaryota</taxon>
        <taxon>Metazoa</taxon>
        <taxon>Chordata</taxon>
        <taxon>Craniata</taxon>
        <taxon>Vertebrata</taxon>
        <taxon>Euteleostomi</taxon>
        <taxon>Amphibia</taxon>
        <taxon>Batrachia</taxon>
        <taxon>Anura</taxon>
        <taxon>Neobatrachia</taxon>
        <taxon>Ranoidea</taxon>
        <taxon>Pyxicephalidae</taxon>
        <taxon>Pyxicephalinae</taxon>
        <taxon>Pyxicephalus</taxon>
    </lineage>
</organism>
<dbReference type="GO" id="GO:0005615">
    <property type="term" value="C:extracellular space"/>
    <property type="evidence" value="ECO:0007669"/>
    <property type="project" value="TreeGrafter"/>
</dbReference>
<proteinExistence type="inferred from homology"/>
<dbReference type="PROSITE" id="PS00287">
    <property type="entry name" value="CYSTATIN"/>
    <property type="match status" value="1"/>
</dbReference>
<feature type="domain" description="Cystatin" evidence="4">
    <location>
        <begin position="26"/>
        <end position="128"/>
    </location>
</feature>
<evidence type="ECO:0000256" key="2">
    <source>
        <dbReference type="ARBA" id="ARBA00023157"/>
    </source>
</evidence>
<dbReference type="GO" id="GO:0004869">
    <property type="term" value="F:cysteine-type endopeptidase inhibitor activity"/>
    <property type="evidence" value="ECO:0007669"/>
    <property type="project" value="InterPro"/>
</dbReference>
<evidence type="ECO:0000256" key="3">
    <source>
        <dbReference type="SAM" id="SignalP"/>
    </source>
</evidence>
<keyword evidence="2" id="KW-1015">Disulfide bond</keyword>
<reference evidence="5" key="1">
    <citation type="thesis" date="2020" institute="ProQuest LLC" country="789 East Eisenhower Parkway, Ann Arbor, MI, USA">
        <title>Comparative Genomics and Chromosome Evolution.</title>
        <authorList>
            <person name="Mudd A.B."/>
        </authorList>
    </citation>
    <scope>NUCLEOTIDE SEQUENCE</scope>
    <source>
        <strain evidence="5">1538</strain>
        <tissue evidence="5">Blood</tissue>
    </source>
</reference>
<sequence>MANYWKVCAVLTLALFVQVLAQQQRRKVGGWNPVSEDSSGLQDALQFAQEEFNKISNDGRIVKINKTIRLMRQVVAGSKYKMEVEVTMAPCKASEPCPNETHQTKICKFEVLIVPWQNVRELWNYSCK</sequence>
<dbReference type="Proteomes" id="UP001181693">
    <property type="component" value="Unassembled WGS sequence"/>
</dbReference>
<gene>
    <name evidence="5" type="ORF">GDO54_011149</name>
</gene>
<protein>
    <recommendedName>
        <fullName evidence="4">Cystatin domain-containing protein</fullName>
    </recommendedName>
</protein>
<comment type="similarity">
    <text evidence="1">Belongs to the cystatin family.</text>
</comment>
<dbReference type="PANTHER" id="PTHR46186">
    <property type="entry name" value="CYSTATIN"/>
    <property type="match status" value="1"/>
</dbReference>
<dbReference type="InterPro" id="IPR018073">
    <property type="entry name" value="Prot_inh_cystat_CS"/>
</dbReference>
<evidence type="ECO:0000259" key="4">
    <source>
        <dbReference type="SMART" id="SM00043"/>
    </source>
</evidence>
<dbReference type="FunFam" id="3.10.450.10:FF:000004">
    <property type="entry name" value="Cystatin C"/>
    <property type="match status" value="1"/>
</dbReference>
<keyword evidence="3" id="KW-0732">Signal</keyword>
<dbReference type="InterPro" id="IPR046350">
    <property type="entry name" value="Cystatin_sf"/>
</dbReference>
<dbReference type="CDD" id="cd00042">
    <property type="entry name" value="CY"/>
    <property type="match status" value="1"/>
</dbReference>
<evidence type="ECO:0000313" key="5">
    <source>
        <dbReference type="EMBL" id="DBA26962.1"/>
    </source>
</evidence>
<dbReference type="GO" id="GO:0005737">
    <property type="term" value="C:cytoplasm"/>
    <property type="evidence" value="ECO:0007669"/>
    <property type="project" value="TreeGrafter"/>
</dbReference>
<dbReference type="AlphaFoldDB" id="A0AAV3AW58"/>